<dbReference type="PANTHER" id="PTHR33713:SF6">
    <property type="entry name" value="ANTITOXIN YEFM"/>
    <property type="match status" value="1"/>
</dbReference>
<protein>
    <recommendedName>
        <fullName evidence="2">Antitoxin</fullName>
    </recommendedName>
</protein>
<evidence type="ECO:0000256" key="1">
    <source>
        <dbReference type="ARBA" id="ARBA00009981"/>
    </source>
</evidence>
<dbReference type="NCBIfam" id="TIGR01552">
    <property type="entry name" value="phd_fam"/>
    <property type="match status" value="1"/>
</dbReference>
<dbReference type="InterPro" id="IPR036165">
    <property type="entry name" value="YefM-like_sf"/>
</dbReference>
<dbReference type="AlphaFoldDB" id="A0A1I6GVT6"/>
<dbReference type="RefSeq" id="WP_177203792.1">
    <property type="nucleotide sequence ID" value="NZ_FOYU01000001.1"/>
</dbReference>
<proteinExistence type="inferred from homology"/>
<dbReference type="SUPFAM" id="SSF143120">
    <property type="entry name" value="YefM-like"/>
    <property type="match status" value="1"/>
</dbReference>
<dbReference type="Pfam" id="PF02604">
    <property type="entry name" value="PhdYeFM_antitox"/>
    <property type="match status" value="1"/>
</dbReference>
<evidence type="ECO:0000313" key="4">
    <source>
        <dbReference type="Proteomes" id="UP000199424"/>
    </source>
</evidence>
<accession>A0A1I6GVT6</accession>
<dbReference type="InterPro" id="IPR006442">
    <property type="entry name" value="Antitoxin_Phd/YefM"/>
</dbReference>
<comment type="function">
    <text evidence="2">Antitoxin component of a type II toxin-antitoxin (TA) system.</text>
</comment>
<name>A0A1I6GVT6_9GAMM</name>
<sequence length="86" mass="9503">MKTVTANEAKTHFGELIMSVQSAPVRINKNGKPVAVMMSVEEYELIEQIKLEALKARLKASEEQARAGLLHDGQTVFTDILAGKYD</sequence>
<evidence type="ECO:0000256" key="2">
    <source>
        <dbReference type="RuleBase" id="RU362080"/>
    </source>
</evidence>
<keyword evidence="4" id="KW-1185">Reference proteome</keyword>
<gene>
    <name evidence="3" type="ORF">SAMN04488070_1281</name>
</gene>
<dbReference type="Proteomes" id="UP000199424">
    <property type="component" value="Unassembled WGS sequence"/>
</dbReference>
<organism evidence="3 4">
    <name type="scientific">Pseudidiomarina maritima</name>
    <dbReference type="NCBI Taxonomy" id="519453"/>
    <lineage>
        <taxon>Bacteria</taxon>
        <taxon>Pseudomonadati</taxon>
        <taxon>Pseudomonadota</taxon>
        <taxon>Gammaproteobacteria</taxon>
        <taxon>Alteromonadales</taxon>
        <taxon>Idiomarinaceae</taxon>
        <taxon>Pseudidiomarina</taxon>
    </lineage>
</organism>
<evidence type="ECO:0000313" key="3">
    <source>
        <dbReference type="EMBL" id="SFR46300.1"/>
    </source>
</evidence>
<reference evidence="4" key="1">
    <citation type="submission" date="2016-10" db="EMBL/GenBank/DDBJ databases">
        <authorList>
            <person name="Varghese N."/>
            <person name="Submissions S."/>
        </authorList>
    </citation>
    <scope>NUCLEOTIDE SEQUENCE [LARGE SCALE GENOMIC DNA]</scope>
    <source>
        <strain evidence="4">CGMCC 1.7285</strain>
    </source>
</reference>
<dbReference type="PANTHER" id="PTHR33713">
    <property type="entry name" value="ANTITOXIN YAFN-RELATED"/>
    <property type="match status" value="1"/>
</dbReference>
<dbReference type="InterPro" id="IPR051405">
    <property type="entry name" value="phD/YefM_antitoxin"/>
</dbReference>
<dbReference type="Gene3D" id="3.40.1620.10">
    <property type="entry name" value="YefM-like domain"/>
    <property type="match status" value="1"/>
</dbReference>
<comment type="similarity">
    <text evidence="1 2">Belongs to the phD/YefM antitoxin family.</text>
</comment>
<dbReference type="EMBL" id="FOYU01000001">
    <property type="protein sequence ID" value="SFR46300.1"/>
    <property type="molecule type" value="Genomic_DNA"/>
</dbReference>